<sequence>MAKTQSGWQVSGTDISQVVAGQHDNPFSVLGLHQIDRAWAARAFVPGAQTLEAFDLSGKSLGVLEQRHDAGFFEGQISVSDRQPIRYRASNEGGEWDVIDPYAFGPVLGPMDDYYIGEGSHLRLSDKLGAHFMTFEGVEGTHFAVWAPNARRVSVVGSFNDWDGRRHVMRKRMETGIWEIFVPNVRPGAQYKYEIIGKDGTRLPLKADPFAQQSELRPKTASVVADPAPFDWTDGAYCTERKQRDYRREAMSIYEVHLGSWRRRPDGTFLSYDQLAEQLIPYVADLGFTHIELLPITEHPFDPSWGYQPTGLYAPTARFGDPAGFARFVDAAHNAGLGVLLDWVPAHFPTDEHGLARFDGTALYEHEDPRQGYHPDWNTAIYNFGRKEVSSYLTNNALYWLEKFHLDGLRVDAVASMLYLDYSRKQGEWVPNQHGGNENIEAIAFLQRVNAETYGQEAGTFTVAEESTSWGGVTAPTYAKGLGFGFKWNMGFMNDTLRYMQRDPVHRRFHHNDLTFGLLYAFSENFILPLSHDEVVHGKGSLLTKMAGDDWQKFANLRAYYAFMWGYPGKKLLFMGQEFAQREEWNEATALDWWLLDAPAHEGVRRLVSDLNAVYRELPALHARDCEPEGFEWIIANDHANSIIAWARHAPDSPPVVVISNFTPVPRTPYRMPMPAAGRWIERINTDAGWYSGSNIGNQGVINATEGNEYGYPATAEIVLPPLSTLILQFDPG</sequence>
<dbReference type="Pfam" id="PF02806">
    <property type="entry name" value="Alpha-amylase_C"/>
    <property type="match status" value="1"/>
</dbReference>
<dbReference type="InterPro" id="IPR004193">
    <property type="entry name" value="Glyco_hydro_13_N"/>
</dbReference>
<dbReference type="CDD" id="cd11322">
    <property type="entry name" value="AmyAc_Glg_BE"/>
    <property type="match status" value="1"/>
</dbReference>
<keyword evidence="8 10" id="KW-0320">Glycogen biosynthesis</keyword>
<keyword evidence="6 10" id="KW-0328">Glycosyltransferase</keyword>
<dbReference type="OrthoDB" id="9800174at2"/>
<dbReference type="InterPro" id="IPR054169">
    <property type="entry name" value="GlgB_N"/>
</dbReference>
<evidence type="ECO:0000256" key="7">
    <source>
        <dbReference type="ARBA" id="ARBA00022679"/>
    </source>
</evidence>
<dbReference type="GO" id="GO:0003844">
    <property type="term" value="F:1,4-alpha-glucan branching enzyme activity"/>
    <property type="evidence" value="ECO:0007669"/>
    <property type="project" value="UniProtKB-UniRule"/>
</dbReference>
<dbReference type="SUPFAM" id="SSF81296">
    <property type="entry name" value="E set domains"/>
    <property type="match status" value="1"/>
</dbReference>
<keyword evidence="9 10" id="KW-0119">Carbohydrate metabolism</keyword>
<proteinExistence type="inferred from homology"/>
<dbReference type="Proteomes" id="UP000596977">
    <property type="component" value="Unassembled WGS sequence"/>
</dbReference>
<dbReference type="FunFam" id="2.60.40.10:FF:000169">
    <property type="entry name" value="1,4-alpha-glucan branching enzyme GlgB"/>
    <property type="match status" value="1"/>
</dbReference>
<dbReference type="InterPro" id="IPR014756">
    <property type="entry name" value="Ig_E-set"/>
</dbReference>
<organism evidence="13 14">
    <name type="scientific">Pelagibacterium lentulum</name>
    <dbReference type="NCBI Taxonomy" id="2029865"/>
    <lineage>
        <taxon>Bacteria</taxon>
        <taxon>Pseudomonadati</taxon>
        <taxon>Pseudomonadota</taxon>
        <taxon>Alphaproteobacteria</taxon>
        <taxon>Hyphomicrobiales</taxon>
        <taxon>Devosiaceae</taxon>
        <taxon>Pelagibacterium</taxon>
    </lineage>
</organism>
<dbReference type="SUPFAM" id="SSF51011">
    <property type="entry name" value="Glycosyl hydrolase domain"/>
    <property type="match status" value="1"/>
</dbReference>
<dbReference type="CDD" id="cd02855">
    <property type="entry name" value="E_set_GBE_prok_N"/>
    <property type="match status" value="1"/>
</dbReference>
<dbReference type="GO" id="GO:0005829">
    <property type="term" value="C:cytosol"/>
    <property type="evidence" value="ECO:0007669"/>
    <property type="project" value="TreeGrafter"/>
</dbReference>
<keyword evidence="7 10" id="KW-0808">Transferase</keyword>
<dbReference type="GO" id="GO:0005978">
    <property type="term" value="P:glycogen biosynthetic process"/>
    <property type="evidence" value="ECO:0007669"/>
    <property type="project" value="UniProtKB-UniRule"/>
</dbReference>
<dbReference type="SMART" id="SM00642">
    <property type="entry name" value="Aamy"/>
    <property type="match status" value="1"/>
</dbReference>
<keyword evidence="14" id="KW-1185">Reference proteome</keyword>
<dbReference type="PIRSF" id="PIRSF000463">
    <property type="entry name" value="GlgB"/>
    <property type="match status" value="1"/>
</dbReference>
<feature type="active site" description="Proton donor" evidence="10 11">
    <location>
        <position position="465"/>
    </location>
</feature>
<dbReference type="Gene3D" id="3.20.20.80">
    <property type="entry name" value="Glycosidases"/>
    <property type="match status" value="1"/>
</dbReference>
<dbReference type="Pfam" id="PF00128">
    <property type="entry name" value="Alpha-amylase"/>
    <property type="match status" value="1"/>
</dbReference>
<dbReference type="NCBIfam" id="NF008967">
    <property type="entry name" value="PRK12313.1"/>
    <property type="match status" value="1"/>
</dbReference>
<dbReference type="FunFam" id="3.20.20.80:FF:000003">
    <property type="entry name" value="1,4-alpha-glucan branching enzyme GlgB"/>
    <property type="match status" value="1"/>
</dbReference>
<comment type="similarity">
    <text evidence="4 10">Belongs to the glycosyl hydrolase 13 family. GlgB subfamily.</text>
</comment>
<dbReference type="Gene3D" id="2.60.40.1180">
    <property type="entry name" value="Golgi alpha-mannosidase II"/>
    <property type="match status" value="1"/>
</dbReference>
<dbReference type="Gene3D" id="2.60.40.10">
    <property type="entry name" value="Immunoglobulins"/>
    <property type="match status" value="1"/>
</dbReference>
<evidence type="ECO:0000256" key="9">
    <source>
        <dbReference type="ARBA" id="ARBA00023277"/>
    </source>
</evidence>
<name>A0A916RAZ2_9HYPH</name>
<dbReference type="EMBL" id="BMKB01000002">
    <property type="protein sequence ID" value="GGA46453.1"/>
    <property type="molecule type" value="Genomic_DNA"/>
</dbReference>
<evidence type="ECO:0000256" key="4">
    <source>
        <dbReference type="ARBA" id="ARBA00009000"/>
    </source>
</evidence>
<evidence type="ECO:0000256" key="5">
    <source>
        <dbReference type="ARBA" id="ARBA00022600"/>
    </source>
</evidence>
<dbReference type="InterPro" id="IPR044143">
    <property type="entry name" value="GlgB_N_E_set_prok"/>
</dbReference>
<dbReference type="AlphaFoldDB" id="A0A916RAZ2"/>
<feature type="active site" description="Nucleophile" evidence="10 11">
    <location>
        <position position="412"/>
    </location>
</feature>
<dbReference type="PANTHER" id="PTHR43651:SF3">
    <property type="entry name" value="1,4-ALPHA-GLUCAN-BRANCHING ENZYME"/>
    <property type="match status" value="1"/>
</dbReference>
<dbReference type="InterPro" id="IPR013780">
    <property type="entry name" value="Glyco_hydro_b"/>
</dbReference>
<dbReference type="PANTHER" id="PTHR43651">
    <property type="entry name" value="1,4-ALPHA-GLUCAN-BRANCHING ENZYME"/>
    <property type="match status" value="1"/>
</dbReference>
<evidence type="ECO:0000256" key="3">
    <source>
        <dbReference type="ARBA" id="ARBA00004964"/>
    </source>
</evidence>
<dbReference type="InterPro" id="IPR017853">
    <property type="entry name" value="GH"/>
</dbReference>
<comment type="caution">
    <text evidence="13">The sequence shown here is derived from an EMBL/GenBank/DDBJ whole genome shotgun (WGS) entry which is preliminary data.</text>
</comment>
<dbReference type="RefSeq" id="WP_127073971.1">
    <property type="nucleotide sequence ID" value="NZ_BMKB01000002.1"/>
</dbReference>
<reference evidence="13 14" key="1">
    <citation type="journal article" date="2014" name="Int. J. Syst. Evol. Microbiol.">
        <title>Complete genome sequence of Corynebacterium casei LMG S-19264T (=DSM 44701T), isolated from a smear-ripened cheese.</title>
        <authorList>
            <consortium name="US DOE Joint Genome Institute (JGI-PGF)"/>
            <person name="Walter F."/>
            <person name="Albersmeier A."/>
            <person name="Kalinowski J."/>
            <person name="Ruckert C."/>
        </authorList>
    </citation>
    <scope>NUCLEOTIDE SEQUENCE [LARGE SCALE GENOMIC DNA]</scope>
    <source>
        <strain evidence="13 14">CGMCC 1.15896</strain>
    </source>
</reference>
<evidence type="ECO:0000313" key="13">
    <source>
        <dbReference type="EMBL" id="GGA46453.1"/>
    </source>
</evidence>
<evidence type="ECO:0000256" key="2">
    <source>
        <dbReference type="ARBA" id="ARBA00002953"/>
    </source>
</evidence>
<dbReference type="EC" id="2.4.1.18" evidence="10"/>
<comment type="catalytic activity">
    <reaction evidence="1 10">
        <text>Transfers a segment of a (1-&gt;4)-alpha-D-glucan chain to a primary hydroxy group in a similar glucan chain.</text>
        <dbReference type="EC" id="2.4.1.18"/>
    </reaction>
</comment>
<feature type="domain" description="Glycosyl hydrolase family 13 catalytic" evidence="12">
    <location>
        <begin position="255"/>
        <end position="622"/>
    </location>
</feature>
<protein>
    <recommendedName>
        <fullName evidence="10">1,4-alpha-glucan branching enzyme GlgB</fullName>
        <ecNumber evidence="10">2.4.1.18</ecNumber>
    </recommendedName>
    <alternativeName>
        <fullName evidence="10">1,4-alpha-D-glucan:1,4-alpha-D-glucan 6-glucosyl-transferase</fullName>
    </alternativeName>
    <alternativeName>
        <fullName evidence="10">Alpha-(1-&gt;4)-glucan branching enzyme</fullName>
    </alternativeName>
    <alternativeName>
        <fullName evidence="10">Glycogen branching enzyme</fullName>
        <shortName evidence="10">BE</shortName>
    </alternativeName>
</protein>
<accession>A0A916RAZ2</accession>
<comment type="subunit">
    <text evidence="10">Monomer.</text>
</comment>
<dbReference type="InterPro" id="IPR037439">
    <property type="entry name" value="Branching_enzy"/>
</dbReference>
<dbReference type="SUPFAM" id="SSF51445">
    <property type="entry name" value="(Trans)glycosidases"/>
    <property type="match status" value="1"/>
</dbReference>
<evidence type="ECO:0000256" key="8">
    <source>
        <dbReference type="ARBA" id="ARBA00023056"/>
    </source>
</evidence>
<evidence type="ECO:0000256" key="10">
    <source>
        <dbReference type="HAMAP-Rule" id="MF_00685"/>
    </source>
</evidence>
<dbReference type="GO" id="GO:0043169">
    <property type="term" value="F:cation binding"/>
    <property type="evidence" value="ECO:0007669"/>
    <property type="project" value="InterPro"/>
</dbReference>
<dbReference type="InterPro" id="IPR006407">
    <property type="entry name" value="GlgB"/>
</dbReference>
<evidence type="ECO:0000313" key="14">
    <source>
        <dbReference type="Proteomes" id="UP000596977"/>
    </source>
</evidence>
<dbReference type="NCBIfam" id="NF003811">
    <property type="entry name" value="PRK05402.1"/>
    <property type="match status" value="1"/>
</dbReference>
<dbReference type="InterPro" id="IPR013783">
    <property type="entry name" value="Ig-like_fold"/>
</dbReference>
<evidence type="ECO:0000256" key="11">
    <source>
        <dbReference type="PIRSR" id="PIRSR000463-1"/>
    </source>
</evidence>
<comment type="pathway">
    <text evidence="3 10">Glycan biosynthesis; glycogen biosynthesis.</text>
</comment>
<dbReference type="NCBIfam" id="TIGR01515">
    <property type="entry name" value="branching_enzym"/>
    <property type="match status" value="1"/>
</dbReference>
<dbReference type="Pfam" id="PF22019">
    <property type="entry name" value="GlgB_N"/>
    <property type="match status" value="1"/>
</dbReference>
<dbReference type="Pfam" id="PF02922">
    <property type="entry name" value="CBM_48"/>
    <property type="match status" value="1"/>
</dbReference>
<evidence type="ECO:0000256" key="1">
    <source>
        <dbReference type="ARBA" id="ARBA00000826"/>
    </source>
</evidence>
<gene>
    <name evidence="10 13" type="primary">glgB</name>
    <name evidence="13" type="ORF">GCM10011499_15270</name>
</gene>
<keyword evidence="5 10" id="KW-0321">Glycogen metabolism</keyword>
<dbReference type="FunFam" id="2.60.40.1180:FF:000002">
    <property type="entry name" value="1,4-alpha-glucan branching enzyme GlgB"/>
    <property type="match status" value="1"/>
</dbReference>
<dbReference type="InterPro" id="IPR006048">
    <property type="entry name" value="A-amylase/branching_C"/>
</dbReference>
<comment type="function">
    <text evidence="2 10">Catalyzes the formation of the alpha-1,6-glucosidic linkages in glycogen by scission of a 1,4-alpha-linked oligosaccharide from growing alpha-1,4-glucan chains and the subsequent attachment of the oligosaccharide to the alpha-1,6 position.</text>
</comment>
<dbReference type="InterPro" id="IPR006047">
    <property type="entry name" value="GH13_cat_dom"/>
</dbReference>
<evidence type="ECO:0000259" key="12">
    <source>
        <dbReference type="SMART" id="SM00642"/>
    </source>
</evidence>
<dbReference type="HAMAP" id="MF_00685">
    <property type="entry name" value="GlgB"/>
    <property type="match status" value="1"/>
</dbReference>
<evidence type="ECO:0000256" key="6">
    <source>
        <dbReference type="ARBA" id="ARBA00022676"/>
    </source>
</evidence>
<dbReference type="GO" id="GO:0004553">
    <property type="term" value="F:hydrolase activity, hydrolyzing O-glycosyl compounds"/>
    <property type="evidence" value="ECO:0007669"/>
    <property type="project" value="InterPro"/>
</dbReference>